<keyword evidence="2" id="KW-1185">Reference proteome</keyword>
<name>A0A4R0GVJ9_9ACTN</name>
<dbReference type="EMBL" id="SJJZ01000006">
    <property type="protein sequence ID" value="TCC02025.1"/>
    <property type="molecule type" value="Genomic_DNA"/>
</dbReference>
<evidence type="ECO:0000313" key="2">
    <source>
        <dbReference type="Proteomes" id="UP000292346"/>
    </source>
</evidence>
<sequence length="74" mass="8361">MDTEVHLHARVFRAAGEWYADVDDELDPQPDDPFWCGSYASQRAAIDAACERIAAFHRTQIDRLSHHPLPQATA</sequence>
<protein>
    <recommendedName>
        <fullName evidence="3">DUF2188 domain-containing protein</fullName>
    </recommendedName>
</protein>
<evidence type="ECO:0008006" key="3">
    <source>
        <dbReference type="Google" id="ProtNLM"/>
    </source>
</evidence>
<gene>
    <name evidence="1" type="ORF">E0H45_40870</name>
</gene>
<dbReference type="AlphaFoldDB" id="A0A4R0GVJ9"/>
<proteinExistence type="predicted"/>
<comment type="caution">
    <text evidence="1">The sequence shown here is derived from an EMBL/GenBank/DDBJ whole genome shotgun (WGS) entry which is preliminary data.</text>
</comment>
<accession>A0A4R0GVJ9</accession>
<reference evidence="1 2" key="1">
    <citation type="submission" date="2019-02" db="EMBL/GenBank/DDBJ databases">
        <title>Kribbella capetownensis sp. nov. and Kribbella speibonae sp. nov., isolated from soil.</title>
        <authorList>
            <person name="Curtis S.M."/>
            <person name="Norton I."/>
            <person name="Everest G.J."/>
            <person name="Meyers P.R."/>
        </authorList>
    </citation>
    <scope>NUCLEOTIDE SEQUENCE [LARGE SCALE GENOMIC DNA]</scope>
    <source>
        <strain evidence="1 2">KCTC 29219</strain>
    </source>
</reference>
<organism evidence="1 2">
    <name type="scientific">Kribbella soli</name>
    <dbReference type="NCBI Taxonomy" id="1124743"/>
    <lineage>
        <taxon>Bacteria</taxon>
        <taxon>Bacillati</taxon>
        <taxon>Actinomycetota</taxon>
        <taxon>Actinomycetes</taxon>
        <taxon>Propionibacteriales</taxon>
        <taxon>Kribbellaceae</taxon>
        <taxon>Kribbella</taxon>
    </lineage>
</organism>
<dbReference type="Proteomes" id="UP000292346">
    <property type="component" value="Unassembled WGS sequence"/>
</dbReference>
<evidence type="ECO:0000313" key="1">
    <source>
        <dbReference type="EMBL" id="TCC02025.1"/>
    </source>
</evidence>